<keyword evidence="14" id="KW-0968">Cytoplasmic vesicle</keyword>
<evidence type="ECO:0000256" key="10">
    <source>
        <dbReference type="ARBA" id="ARBA00023034"/>
    </source>
</evidence>
<dbReference type="PROSITE" id="PS51914">
    <property type="entry name" value="MRH"/>
    <property type="match status" value="1"/>
</dbReference>
<organism evidence="19 20">
    <name type="scientific">Lachancea lanzarotensis</name>
    <dbReference type="NCBI Taxonomy" id="1245769"/>
    <lineage>
        <taxon>Eukaryota</taxon>
        <taxon>Fungi</taxon>
        <taxon>Dikarya</taxon>
        <taxon>Ascomycota</taxon>
        <taxon>Saccharomycotina</taxon>
        <taxon>Saccharomycetes</taxon>
        <taxon>Saccharomycetales</taxon>
        <taxon>Saccharomycetaceae</taxon>
        <taxon>Lachancea</taxon>
    </lineage>
</organism>
<comment type="subcellular location">
    <subcellularLocation>
        <location evidence="2">Cytoplasmic vesicle membrane</location>
        <topology evidence="2">Single-pass type I membrane protein</topology>
    </subcellularLocation>
    <subcellularLocation>
        <location evidence="3">Golgi apparatus membrane</location>
        <topology evidence="3">Single-pass type I membrane protein</topology>
    </subcellularLocation>
    <subcellularLocation>
        <location evidence="1">Mitochondrion membrane</location>
        <topology evidence="1">Single-pass membrane protein</topology>
    </subcellularLocation>
</comment>
<dbReference type="GeneID" id="34687974"/>
<evidence type="ECO:0000256" key="2">
    <source>
        <dbReference type="ARBA" id="ARBA00004358"/>
    </source>
</evidence>
<feature type="region of interest" description="Disordered" evidence="15">
    <location>
        <begin position="170"/>
        <end position="194"/>
    </location>
</feature>
<sequence length="277" mass="30468">MKLAVQLAAASVLARAVFGFQCSHNKLLEKYNVDKYSISHQTTRDTPPSSTIEDWWINICQESSETPPEGCKDNDVLCGTTKVTLNDDPDKPILTQLIDFPESVSSGVSENYNGDLVVELKDAKWGSNSIDAEITFVCASDKGSNTVTSVTWQEKKVQLVVEGDAGCLKKKDDGKKDGDNKDDDRKDPKPDHDKKGTSIGSWFLWLIAYALLFALIYLLATSYMSTRGGNLREFREEFLERSSSLASSLPQFTKEVVSKVLGRSSSSSAQRGGYSAV</sequence>
<dbReference type="GO" id="GO:0000425">
    <property type="term" value="P:pexophagy"/>
    <property type="evidence" value="ECO:0007669"/>
    <property type="project" value="EnsemblFungi"/>
</dbReference>
<keyword evidence="6 16" id="KW-0812">Transmembrane</keyword>
<dbReference type="GO" id="GO:0031966">
    <property type="term" value="C:mitochondrial membrane"/>
    <property type="evidence" value="ECO:0007669"/>
    <property type="project" value="UniProtKB-SubCell"/>
</dbReference>
<dbReference type="InterPro" id="IPR018939">
    <property type="entry name" value="Autophagy-rel_prot_27"/>
</dbReference>
<keyword evidence="8 16" id="KW-1133">Transmembrane helix</keyword>
<dbReference type="GO" id="GO:0032258">
    <property type="term" value="P:cytoplasm to vacuole targeting by the Cvt pathway"/>
    <property type="evidence" value="ECO:0007669"/>
    <property type="project" value="EnsemblFungi"/>
</dbReference>
<evidence type="ECO:0000256" key="11">
    <source>
        <dbReference type="ARBA" id="ARBA00023128"/>
    </source>
</evidence>
<evidence type="ECO:0000256" key="3">
    <source>
        <dbReference type="ARBA" id="ARBA00004614"/>
    </source>
</evidence>
<evidence type="ECO:0000256" key="7">
    <source>
        <dbReference type="ARBA" id="ARBA00022729"/>
    </source>
</evidence>
<protein>
    <recommendedName>
        <fullName evidence="5">Autophagy-related protein 27</fullName>
    </recommendedName>
</protein>
<evidence type="ECO:0000256" key="4">
    <source>
        <dbReference type="ARBA" id="ARBA00005363"/>
    </source>
</evidence>
<evidence type="ECO:0000256" key="17">
    <source>
        <dbReference type="SAM" id="SignalP"/>
    </source>
</evidence>
<feature type="transmembrane region" description="Helical" evidence="16">
    <location>
        <begin position="202"/>
        <end position="220"/>
    </location>
</feature>
<evidence type="ECO:0000256" key="13">
    <source>
        <dbReference type="ARBA" id="ARBA00023157"/>
    </source>
</evidence>
<comment type="similarity">
    <text evidence="4">Belongs to the ATG27 family.</text>
</comment>
<keyword evidence="11" id="KW-0496">Mitochondrion</keyword>
<dbReference type="GO" id="GO:0030136">
    <property type="term" value="C:clathrin-coated vesicle"/>
    <property type="evidence" value="ECO:0007669"/>
    <property type="project" value="EnsemblFungi"/>
</dbReference>
<feature type="signal peptide" evidence="17">
    <location>
        <begin position="1"/>
        <end position="19"/>
    </location>
</feature>
<evidence type="ECO:0000256" key="12">
    <source>
        <dbReference type="ARBA" id="ARBA00023136"/>
    </source>
</evidence>
<dbReference type="Gene3D" id="2.70.130.10">
    <property type="entry name" value="Mannose-6-phosphate receptor binding domain"/>
    <property type="match status" value="1"/>
</dbReference>
<keyword evidence="20" id="KW-1185">Reference proteome</keyword>
<dbReference type="GO" id="GO:0005802">
    <property type="term" value="C:trans-Golgi network"/>
    <property type="evidence" value="ECO:0007669"/>
    <property type="project" value="EnsemblFungi"/>
</dbReference>
<dbReference type="STRING" id="1245769.A0A0C7NFC5"/>
<dbReference type="EMBL" id="LN736370">
    <property type="protein sequence ID" value="CEP64424.1"/>
    <property type="molecule type" value="Genomic_DNA"/>
</dbReference>
<proteinExistence type="inferred from homology"/>
<evidence type="ECO:0000256" key="16">
    <source>
        <dbReference type="SAM" id="Phobius"/>
    </source>
</evidence>
<evidence type="ECO:0000313" key="20">
    <source>
        <dbReference type="Proteomes" id="UP000054304"/>
    </source>
</evidence>
<dbReference type="GO" id="GO:0034497">
    <property type="term" value="P:protein localization to phagophore assembly site"/>
    <property type="evidence" value="ECO:0007669"/>
    <property type="project" value="EnsemblFungi"/>
</dbReference>
<feature type="domain" description="MRH" evidence="18">
    <location>
        <begin position="20"/>
        <end position="169"/>
    </location>
</feature>
<evidence type="ECO:0000256" key="15">
    <source>
        <dbReference type="SAM" id="MobiDB-lite"/>
    </source>
</evidence>
<evidence type="ECO:0000259" key="18">
    <source>
        <dbReference type="PROSITE" id="PS51914"/>
    </source>
</evidence>
<evidence type="ECO:0000256" key="1">
    <source>
        <dbReference type="ARBA" id="ARBA00004304"/>
    </source>
</evidence>
<name>A0A0C7NFC5_9SACH</name>
<gene>
    <name evidence="19" type="ORF">LALA0_S11e03796g</name>
</gene>
<keyword evidence="9" id="KW-0072">Autophagy</keyword>
<keyword evidence="7 17" id="KW-0732">Signal</keyword>
<reference evidence="19 20" key="1">
    <citation type="submission" date="2014-12" db="EMBL/GenBank/DDBJ databases">
        <authorList>
            <person name="Neuveglise Cecile"/>
        </authorList>
    </citation>
    <scope>NUCLEOTIDE SEQUENCE [LARGE SCALE GENOMIC DNA]</scope>
    <source>
        <strain evidence="19 20">CBS 12615</strain>
    </source>
</reference>
<dbReference type="HOGENOM" id="CLU_089705_0_0_1"/>
<dbReference type="InterPro" id="IPR044865">
    <property type="entry name" value="MRH_dom"/>
</dbReference>
<evidence type="ECO:0000256" key="9">
    <source>
        <dbReference type="ARBA" id="ARBA00023006"/>
    </source>
</evidence>
<evidence type="ECO:0000313" key="19">
    <source>
        <dbReference type="EMBL" id="CEP64424.1"/>
    </source>
</evidence>
<dbReference type="GO" id="GO:0000407">
    <property type="term" value="C:phagophore assembly site"/>
    <property type="evidence" value="ECO:0007669"/>
    <property type="project" value="EnsemblFungi"/>
</dbReference>
<dbReference type="GO" id="GO:0000139">
    <property type="term" value="C:Golgi membrane"/>
    <property type="evidence" value="ECO:0007669"/>
    <property type="project" value="UniProtKB-SubCell"/>
</dbReference>
<evidence type="ECO:0000256" key="6">
    <source>
        <dbReference type="ARBA" id="ARBA00022692"/>
    </source>
</evidence>
<keyword evidence="10" id="KW-0333">Golgi apparatus</keyword>
<dbReference type="Pfam" id="PF09451">
    <property type="entry name" value="ATG27"/>
    <property type="match status" value="1"/>
</dbReference>
<keyword evidence="12 16" id="KW-0472">Membrane</keyword>
<dbReference type="OrthoDB" id="29460at2759"/>
<dbReference type="GO" id="GO:0030659">
    <property type="term" value="C:cytoplasmic vesicle membrane"/>
    <property type="evidence" value="ECO:0007669"/>
    <property type="project" value="UniProtKB-SubCell"/>
</dbReference>
<dbReference type="Proteomes" id="UP000054304">
    <property type="component" value="Unassembled WGS sequence"/>
</dbReference>
<evidence type="ECO:0000256" key="8">
    <source>
        <dbReference type="ARBA" id="ARBA00022989"/>
    </source>
</evidence>
<accession>A0A0C7NFC5</accession>
<dbReference type="GO" id="GO:0005774">
    <property type="term" value="C:vacuolar membrane"/>
    <property type="evidence" value="ECO:0007669"/>
    <property type="project" value="EnsemblFungi"/>
</dbReference>
<dbReference type="InterPro" id="IPR009011">
    <property type="entry name" value="Man6P_isomerase_rcpt-bd_dom_sf"/>
</dbReference>
<keyword evidence="13" id="KW-1015">Disulfide bond</keyword>
<dbReference type="AlphaFoldDB" id="A0A0C7NFC5"/>
<dbReference type="GO" id="GO:0032266">
    <property type="term" value="F:phosphatidylinositol-3-phosphate binding"/>
    <property type="evidence" value="ECO:0007669"/>
    <property type="project" value="EnsemblFungi"/>
</dbReference>
<evidence type="ECO:0000256" key="14">
    <source>
        <dbReference type="ARBA" id="ARBA00023329"/>
    </source>
</evidence>
<dbReference type="GO" id="GO:0016050">
    <property type="term" value="P:vesicle organization"/>
    <property type="evidence" value="ECO:0007669"/>
    <property type="project" value="EnsemblFungi"/>
</dbReference>
<evidence type="ECO:0000256" key="5">
    <source>
        <dbReference type="ARBA" id="ARBA00013776"/>
    </source>
</evidence>
<dbReference type="RefSeq" id="XP_022630631.1">
    <property type="nucleotide sequence ID" value="XM_022775262.1"/>
</dbReference>
<feature type="chain" id="PRO_5002195623" description="Autophagy-related protein 27" evidence="17">
    <location>
        <begin position="20"/>
        <end position="277"/>
    </location>
</feature>